<evidence type="ECO:0000256" key="3">
    <source>
        <dbReference type="ARBA" id="ARBA00023014"/>
    </source>
</evidence>
<gene>
    <name evidence="5" type="ORF">Selli1_22010</name>
</gene>
<dbReference type="PROSITE" id="PS51379">
    <property type="entry name" value="4FE4S_FER_2"/>
    <property type="match status" value="1"/>
</dbReference>
<evidence type="ECO:0000313" key="6">
    <source>
        <dbReference type="Proteomes" id="UP001145145"/>
    </source>
</evidence>
<dbReference type="PANTHER" id="PTHR43312">
    <property type="entry name" value="D-THREO-ALDOSE 1-DEHYDROGENASE"/>
    <property type="match status" value="1"/>
</dbReference>
<evidence type="ECO:0000256" key="1">
    <source>
        <dbReference type="ARBA" id="ARBA00022723"/>
    </source>
</evidence>
<evidence type="ECO:0000259" key="4">
    <source>
        <dbReference type="PROSITE" id="PS51379"/>
    </source>
</evidence>
<dbReference type="CDD" id="cd19096">
    <property type="entry name" value="AKR_Fe-S_oxidoreductase"/>
    <property type="match status" value="1"/>
</dbReference>
<dbReference type="Gene3D" id="3.30.70.20">
    <property type="match status" value="1"/>
</dbReference>
<dbReference type="Gene3D" id="3.20.20.100">
    <property type="entry name" value="NADP-dependent oxidoreductase domain"/>
    <property type="match status" value="1"/>
</dbReference>
<name>A0A9W6C992_9FIRM</name>
<dbReference type="AlphaFoldDB" id="A0A9W6C992"/>
<dbReference type="InterPro" id="IPR023210">
    <property type="entry name" value="NADP_OxRdtase_dom"/>
</dbReference>
<keyword evidence="6" id="KW-1185">Reference proteome</keyword>
<evidence type="ECO:0000256" key="2">
    <source>
        <dbReference type="ARBA" id="ARBA00023004"/>
    </source>
</evidence>
<dbReference type="SUPFAM" id="SSF46548">
    <property type="entry name" value="alpha-helical ferredoxin"/>
    <property type="match status" value="1"/>
</dbReference>
<sequence>MSNRFENVKKNFGFGCMRLPMDGEEVNRKEFTRMVDTFLEAGFNYFDTARGYLKGKSETAIRECLVKRYSRESFILTDKLTEPYFETEEDIRPFFESQLEACGVSYFDFYLMHAQNAENYKKFQKCHAYETAQRLKEEGKVRHVGISFHDSAEVLDRILTDHPELEVVQLQFNYADYLDEEVQSKACYDVCRKHGKPVIVMEPVKGGKLIRLPKKAQDTLDALHGGTNASYAIRFAAGFDNVMMVLSGMSDMEQMNDNLSFMTRFQPLTPEEQDAVKTAAEIFNAQKMISCTTCRYCTDGCPKQIPIPEIFNCVNDKIQYENEKSKEDYQTITKEKGKASACIQCGKCEKACPQHLQIRQLLKDAAQMFE</sequence>
<dbReference type="InterPro" id="IPR017900">
    <property type="entry name" value="4Fe4S_Fe_S_CS"/>
</dbReference>
<keyword evidence="3" id="KW-0411">Iron-sulfur</keyword>
<keyword evidence="2" id="KW-0408">Iron</keyword>
<dbReference type="EMBL" id="BSBO01000022">
    <property type="protein sequence ID" value="GLG05027.1"/>
    <property type="molecule type" value="Genomic_DNA"/>
</dbReference>
<dbReference type="Pfam" id="PF00248">
    <property type="entry name" value="Aldo_ket_red"/>
    <property type="match status" value="1"/>
</dbReference>
<dbReference type="PROSITE" id="PS00198">
    <property type="entry name" value="4FE4S_FER_1"/>
    <property type="match status" value="1"/>
</dbReference>
<keyword evidence="1" id="KW-0479">Metal-binding</keyword>
<dbReference type="InterPro" id="IPR017896">
    <property type="entry name" value="4Fe4S_Fe-S-bd"/>
</dbReference>
<dbReference type="GO" id="GO:0046872">
    <property type="term" value="F:metal ion binding"/>
    <property type="evidence" value="ECO:0007669"/>
    <property type="project" value="UniProtKB-KW"/>
</dbReference>
<dbReference type="PANTHER" id="PTHR43312:SF2">
    <property type="entry name" value="OXIDOREDUCTASE"/>
    <property type="match status" value="1"/>
</dbReference>
<dbReference type="InterPro" id="IPR036812">
    <property type="entry name" value="NAD(P)_OxRdtase_dom_sf"/>
</dbReference>
<comment type="caution">
    <text evidence="5">The sequence shown here is derived from an EMBL/GenBank/DDBJ whole genome shotgun (WGS) entry which is preliminary data.</text>
</comment>
<dbReference type="GO" id="GO:0051536">
    <property type="term" value="F:iron-sulfur cluster binding"/>
    <property type="evidence" value="ECO:0007669"/>
    <property type="project" value="UniProtKB-KW"/>
</dbReference>
<dbReference type="RefSeq" id="WP_281873035.1">
    <property type="nucleotide sequence ID" value="NZ_BSBO01000022.1"/>
</dbReference>
<protein>
    <submittedName>
        <fullName evidence="5">Fe-S oxidoreductase</fullName>
    </submittedName>
</protein>
<organism evidence="5 6">
    <name type="scientific">Sellimonas catena</name>
    <dbReference type="NCBI Taxonomy" id="2994035"/>
    <lineage>
        <taxon>Bacteria</taxon>
        <taxon>Bacillati</taxon>
        <taxon>Bacillota</taxon>
        <taxon>Clostridia</taxon>
        <taxon>Lachnospirales</taxon>
        <taxon>Lachnospiraceae</taxon>
        <taxon>Sellimonas</taxon>
    </lineage>
</organism>
<dbReference type="SUPFAM" id="SSF51430">
    <property type="entry name" value="NAD(P)-linked oxidoreductase"/>
    <property type="match status" value="1"/>
</dbReference>
<dbReference type="Proteomes" id="UP001145145">
    <property type="component" value="Unassembled WGS sequence"/>
</dbReference>
<dbReference type="InterPro" id="IPR053135">
    <property type="entry name" value="AKR2_Oxidoreductase"/>
</dbReference>
<feature type="domain" description="4Fe-4S ferredoxin-type" evidence="4">
    <location>
        <begin position="333"/>
        <end position="361"/>
    </location>
</feature>
<reference evidence="5 6" key="1">
    <citation type="journal article" date="2023" name="Int. J. Syst. Evol. Microbiol.">
        <title>Sellimonas catena sp. nov., isolated from human faeces.</title>
        <authorList>
            <person name="Hisatomi A."/>
            <person name="Ohkuma M."/>
            <person name="Sakamoto M."/>
        </authorList>
    </citation>
    <scope>NUCLEOTIDE SEQUENCE [LARGE SCALE GENOMIC DNA]</scope>
    <source>
        <strain evidence="5 6">12EGH17</strain>
    </source>
</reference>
<dbReference type="Pfam" id="PF13534">
    <property type="entry name" value="Fer4_17"/>
    <property type="match status" value="1"/>
</dbReference>
<proteinExistence type="predicted"/>
<accession>A0A9W6C992</accession>
<evidence type="ECO:0000313" key="5">
    <source>
        <dbReference type="EMBL" id="GLG05027.1"/>
    </source>
</evidence>